<evidence type="ECO:0000313" key="3">
    <source>
        <dbReference type="EMBL" id="QTG14250.1"/>
    </source>
</evidence>
<keyword evidence="1" id="KW-0378">Hydrolase</keyword>
<dbReference type="EMBL" id="CP049216">
    <property type="protein sequence ID" value="QTG14250.1"/>
    <property type="molecule type" value="Genomic_DNA"/>
</dbReference>
<dbReference type="RefSeq" id="WP_013635250.1">
    <property type="nucleotide sequence ID" value="NC_015183.1"/>
</dbReference>
<dbReference type="GO" id="GO:0004190">
    <property type="term" value="F:aspartic-type endopeptidase activity"/>
    <property type="evidence" value="ECO:0007669"/>
    <property type="project" value="InterPro"/>
</dbReference>
<dbReference type="Gene3D" id="2.40.70.10">
    <property type="entry name" value="Acid Proteases"/>
    <property type="match status" value="1"/>
</dbReference>
<reference evidence="2 4" key="1">
    <citation type="journal article" date="2016" name="PeerJ">
        <title>Gall-ID: tools for genotyping gall-causing phytopathogenic bacteria.</title>
        <authorList>
            <person name="Davis E.W.II."/>
            <person name="Weisberg A.J."/>
            <person name="Tabima J.F."/>
            <person name="Grunwald N.J."/>
            <person name="Chang J.H."/>
        </authorList>
    </citation>
    <scope>NUCLEOTIDE SEQUENCE [LARGE SCALE GENOMIC DNA]</scope>
    <source>
        <strain evidence="2 4">N2/73</strain>
    </source>
</reference>
<reference evidence="3" key="3">
    <citation type="submission" date="2020-02" db="EMBL/GenBank/DDBJ databases">
        <title>Unexpected conservation and global transmission of agrobacterial virulence plasmids.</title>
        <authorList>
            <person name="Weisberg A.J."/>
            <person name="Davis E.W. II"/>
            <person name="Tabima J.R."/>
            <person name="Belcher M.S."/>
            <person name="Miller M."/>
            <person name="Kuo C.-H."/>
            <person name="Loper J.E."/>
            <person name="Grunwald N.J."/>
            <person name="Putnam M.L."/>
            <person name="Chang J.H."/>
        </authorList>
    </citation>
    <scope>NUCLEOTIDE SEQUENCE</scope>
    <source>
        <strain evidence="3">Q15/94</strain>
    </source>
</reference>
<dbReference type="Proteomes" id="UP000093451">
    <property type="component" value="Unassembled WGS sequence"/>
</dbReference>
<dbReference type="GO" id="GO:0006508">
    <property type="term" value="P:proteolysis"/>
    <property type="evidence" value="ECO:0007669"/>
    <property type="project" value="UniProtKB-KW"/>
</dbReference>
<keyword evidence="1" id="KW-0645">Protease</keyword>
<dbReference type="NCBIfam" id="TIGR02281">
    <property type="entry name" value="clan_AA_DTGA"/>
    <property type="match status" value="1"/>
</dbReference>
<evidence type="ECO:0000313" key="1">
    <source>
        <dbReference type="EMBL" id="NTC31332.1"/>
    </source>
</evidence>
<dbReference type="InterPro" id="IPR011969">
    <property type="entry name" value="Clan_AA_Asp_peptidase_C"/>
</dbReference>
<dbReference type="PROSITE" id="PS00141">
    <property type="entry name" value="ASP_PROTEASE"/>
    <property type="match status" value="1"/>
</dbReference>
<organism evidence="1 5">
    <name type="scientific">Agrobacterium tumefaciens</name>
    <dbReference type="NCBI Taxonomy" id="358"/>
    <lineage>
        <taxon>Bacteria</taxon>
        <taxon>Pseudomonadati</taxon>
        <taxon>Pseudomonadota</taxon>
        <taxon>Alphaproteobacteria</taxon>
        <taxon>Hyphomicrobiales</taxon>
        <taxon>Rhizobiaceae</taxon>
        <taxon>Rhizobium/Agrobacterium group</taxon>
        <taxon>Agrobacterium</taxon>
        <taxon>Agrobacterium tumefaciens complex</taxon>
    </lineage>
</organism>
<proteinExistence type="predicted"/>
<accession>A0AA86FSW6</accession>
<dbReference type="CDD" id="cd05483">
    <property type="entry name" value="retropepsin_like_bacteria"/>
    <property type="match status" value="1"/>
</dbReference>
<dbReference type="EC" id="3.4.23.-" evidence="1"/>
<dbReference type="InterPro" id="IPR001969">
    <property type="entry name" value="Aspartic_peptidase_AS"/>
</dbReference>
<reference evidence="1" key="2">
    <citation type="journal article" date="2020" name="Science">
        <title>Unexpected conservation and global transmission of agrobacterial virulence plasmids.</title>
        <authorList>
            <person name="Weisberg A.J."/>
            <person name="Davis E.W. 2nd"/>
            <person name="Tabima J."/>
            <person name="Belcher M.S."/>
            <person name="Miller M."/>
            <person name="Kuo C.H."/>
            <person name="Loper J.E."/>
            <person name="Grunwald N.J."/>
            <person name="Putnam M.L."/>
            <person name="Chang J.H."/>
        </authorList>
    </citation>
    <scope>NUCLEOTIDE SEQUENCE</scope>
    <source>
        <strain evidence="1">17-1853-1a</strain>
    </source>
</reference>
<dbReference type="AlphaFoldDB" id="A0A1B9V5U5"/>
<evidence type="ECO:0000313" key="2">
    <source>
        <dbReference type="EMBL" id="OCJ34978.1"/>
    </source>
</evidence>
<dbReference type="EMBL" id="JAAMAY010000039">
    <property type="protein sequence ID" value="NTC31332.1"/>
    <property type="molecule type" value="Genomic_DNA"/>
</dbReference>
<dbReference type="Proteomes" id="UP000663946">
    <property type="component" value="Chromosome 1"/>
</dbReference>
<accession>A0A1B9V5U5</accession>
<dbReference type="Pfam" id="PF13975">
    <property type="entry name" value="gag-asp_proteas"/>
    <property type="match status" value="1"/>
</dbReference>
<dbReference type="InterPro" id="IPR034122">
    <property type="entry name" value="Retropepsin-like_bacterial"/>
</dbReference>
<evidence type="ECO:0000313" key="5">
    <source>
        <dbReference type="Proteomes" id="UP000702952"/>
    </source>
</evidence>
<dbReference type="SUPFAM" id="SSF50630">
    <property type="entry name" value="Acid proteases"/>
    <property type="match status" value="1"/>
</dbReference>
<dbReference type="InterPro" id="IPR021109">
    <property type="entry name" value="Peptidase_aspartic_dom_sf"/>
</dbReference>
<dbReference type="EMBL" id="LXKT01000024">
    <property type="protein sequence ID" value="OCJ34978.1"/>
    <property type="molecule type" value="Genomic_DNA"/>
</dbReference>
<gene>
    <name evidence="2" type="ORF">A6U91_14185</name>
    <name evidence="1" type="ORF">G6M46_24695</name>
    <name evidence="3" type="ORF">G6M86_13700</name>
</gene>
<dbReference type="GeneID" id="92772068"/>
<dbReference type="Proteomes" id="UP000702952">
    <property type="component" value="Unassembled WGS sequence"/>
</dbReference>
<dbReference type="KEGG" id="atf:Ach5_01200"/>
<protein>
    <submittedName>
        <fullName evidence="2">Aspartyl protease</fullName>
    </submittedName>
    <submittedName>
        <fullName evidence="1">TIGR02281 family clan AA aspartic protease</fullName>
        <ecNumber evidence="1">3.4.23.-</ecNumber>
    </submittedName>
</protein>
<name>A0A1B9V5U5_AGRTU</name>
<evidence type="ECO:0000313" key="4">
    <source>
        <dbReference type="Proteomes" id="UP000093451"/>
    </source>
</evidence>
<sequence>MLARTIFLLIGLSVSATQIPALVEKFQPRPEAKVEKAEVKSEAVKPEPVSLGGVNLKADARGHFNAAFRINGKSFDGLVDTGASMVAINETIARRLGFGVNSLDFKYPISTANGQTMAAYLKLDRVEIGTIRVQNVDAMVLKDNALSNMLVGMSFLKQLSSFKVSGGEMRLVR</sequence>